<comment type="caution">
    <text evidence="1">The sequence shown here is derived from an EMBL/GenBank/DDBJ whole genome shotgun (WGS) entry which is preliminary data.</text>
</comment>
<sequence length="26" mass="3036">MTDARRRERYCSNGCSHGWHRLSAAD</sequence>
<keyword evidence="2" id="KW-1185">Reference proteome</keyword>
<protein>
    <submittedName>
        <fullName evidence="1">DUF5958 family protein</fullName>
    </submittedName>
</protein>
<dbReference type="Pfam" id="PF19383">
    <property type="entry name" value="DUF5958"/>
    <property type="match status" value="1"/>
</dbReference>
<name>A0ABV2W4X3_9ACTN</name>
<accession>A0ABV2W4X3</accession>
<organism evidence="1 2">
    <name type="scientific">Streptomyces lavendulocolor</name>
    <dbReference type="NCBI Taxonomy" id="67316"/>
    <lineage>
        <taxon>Bacteria</taxon>
        <taxon>Bacillati</taxon>
        <taxon>Actinomycetota</taxon>
        <taxon>Actinomycetes</taxon>
        <taxon>Kitasatosporales</taxon>
        <taxon>Streptomycetaceae</taxon>
        <taxon>Streptomyces</taxon>
    </lineage>
</organism>
<dbReference type="RefSeq" id="WP_359657575.1">
    <property type="nucleotide sequence ID" value="NZ_JBEXZP010000206.1"/>
</dbReference>
<evidence type="ECO:0000313" key="2">
    <source>
        <dbReference type="Proteomes" id="UP001550378"/>
    </source>
</evidence>
<evidence type="ECO:0000313" key="1">
    <source>
        <dbReference type="EMBL" id="MEU0708595.1"/>
    </source>
</evidence>
<proteinExistence type="predicted"/>
<reference evidence="1 2" key="1">
    <citation type="submission" date="2024-06" db="EMBL/GenBank/DDBJ databases">
        <title>The Natural Products Discovery Center: Release of the First 8490 Sequenced Strains for Exploring Actinobacteria Biosynthetic Diversity.</title>
        <authorList>
            <person name="Kalkreuter E."/>
            <person name="Kautsar S.A."/>
            <person name="Yang D."/>
            <person name="Bader C.D."/>
            <person name="Teijaro C.N."/>
            <person name="Fluegel L."/>
            <person name="Davis C.M."/>
            <person name="Simpson J.R."/>
            <person name="Lauterbach L."/>
            <person name="Steele A.D."/>
            <person name="Gui C."/>
            <person name="Meng S."/>
            <person name="Li G."/>
            <person name="Viehrig K."/>
            <person name="Ye F."/>
            <person name="Su P."/>
            <person name="Kiefer A.F."/>
            <person name="Nichols A."/>
            <person name="Cepeda A.J."/>
            <person name="Yan W."/>
            <person name="Fan B."/>
            <person name="Jiang Y."/>
            <person name="Adhikari A."/>
            <person name="Zheng C.-J."/>
            <person name="Schuster L."/>
            <person name="Cowan T.M."/>
            <person name="Smanski M.J."/>
            <person name="Chevrette M.G."/>
            <person name="De Carvalho L.P.S."/>
            <person name="Shen B."/>
        </authorList>
    </citation>
    <scope>NUCLEOTIDE SEQUENCE [LARGE SCALE GENOMIC DNA]</scope>
    <source>
        <strain evidence="1 2">NPDC006337</strain>
    </source>
</reference>
<gene>
    <name evidence="1" type="ORF">ABZ508_14680</name>
</gene>
<dbReference type="InterPro" id="IPR046002">
    <property type="entry name" value="DUF5958"/>
</dbReference>
<dbReference type="EMBL" id="JBEXZR010000011">
    <property type="protein sequence ID" value="MEU0708595.1"/>
    <property type="molecule type" value="Genomic_DNA"/>
</dbReference>
<dbReference type="Proteomes" id="UP001550378">
    <property type="component" value="Unassembled WGS sequence"/>
</dbReference>